<feature type="transmembrane region" description="Helical" evidence="1">
    <location>
        <begin position="7"/>
        <end position="26"/>
    </location>
</feature>
<dbReference type="InterPro" id="IPR021280">
    <property type="entry name" value="TMEM260-like"/>
</dbReference>
<keyword evidence="1" id="KW-0472">Membrane</keyword>
<gene>
    <name evidence="2" type="ORF">MNBD_BACTEROID07-1980</name>
</gene>
<dbReference type="Pfam" id="PF11028">
    <property type="entry name" value="TMEM260-like"/>
    <property type="match status" value="1"/>
</dbReference>
<protein>
    <submittedName>
        <fullName evidence="2">Putative membrane protein</fullName>
    </submittedName>
</protein>
<dbReference type="PANTHER" id="PTHR16214:SF3">
    <property type="entry name" value="TRANSMEMBRANE PROTEIN 260"/>
    <property type="match status" value="1"/>
</dbReference>
<dbReference type="AlphaFoldDB" id="A0A3B0V918"/>
<keyword evidence="1" id="KW-0812">Transmembrane</keyword>
<dbReference type="EMBL" id="UOET01000237">
    <property type="protein sequence ID" value="VAW28424.1"/>
    <property type="molecule type" value="Genomic_DNA"/>
</dbReference>
<feature type="non-terminal residue" evidence="2">
    <location>
        <position position="96"/>
    </location>
</feature>
<accession>A0A3B0V918</accession>
<name>A0A3B0V918_9ZZZZ</name>
<proteinExistence type="predicted"/>
<organism evidence="2">
    <name type="scientific">hydrothermal vent metagenome</name>
    <dbReference type="NCBI Taxonomy" id="652676"/>
    <lineage>
        <taxon>unclassified sequences</taxon>
        <taxon>metagenomes</taxon>
        <taxon>ecological metagenomes</taxon>
    </lineage>
</organism>
<feature type="transmembrane region" description="Helical" evidence="1">
    <location>
        <begin position="73"/>
        <end position="95"/>
    </location>
</feature>
<keyword evidence="1" id="KW-1133">Transmembrane helix</keyword>
<evidence type="ECO:0000256" key="1">
    <source>
        <dbReference type="SAM" id="Phobius"/>
    </source>
</evidence>
<dbReference type="InterPro" id="IPR052724">
    <property type="entry name" value="GT117_domain-containing"/>
</dbReference>
<reference evidence="2" key="1">
    <citation type="submission" date="2018-06" db="EMBL/GenBank/DDBJ databases">
        <authorList>
            <person name="Zhirakovskaya E."/>
        </authorList>
    </citation>
    <scope>NUCLEOTIDE SEQUENCE</scope>
</reference>
<sequence length="96" mass="10895">MKTFKKLNNWIGWGIFTIAAFVYLSTIEPTASWWDPGEYIATSYKLQVGHPPGAPLFQMMGRFFSLFSFGNTAHVAMMINIMSALASAFTILFLFW</sequence>
<evidence type="ECO:0000313" key="2">
    <source>
        <dbReference type="EMBL" id="VAW28424.1"/>
    </source>
</evidence>
<dbReference type="PANTHER" id="PTHR16214">
    <property type="entry name" value="TRANSMEMBRANE PROTEIN 260"/>
    <property type="match status" value="1"/>
</dbReference>